<keyword evidence="4 9" id="KW-0645">Protease</keyword>
<evidence type="ECO:0000313" key="13">
    <source>
        <dbReference type="EMBL" id="PMC58937.1"/>
    </source>
</evidence>
<dbReference type="EMBL" id="PNHE01000004">
    <property type="protein sequence ID" value="PMC58937.1"/>
    <property type="molecule type" value="Genomic_DNA"/>
</dbReference>
<dbReference type="NCBIfam" id="NF003976">
    <property type="entry name" value="PRK05469.1"/>
    <property type="match status" value="1"/>
</dbReference>
<dbReference type="OrthoDB" id="9804934at2"/>
<evidence type="ECO:0000256" key="3">
    <source>
        <dbReference type="ARBA" id="ARBA00022438"/>
    </source>
</evidence>
<evidence type="ECO:0000256" key="6">
    <source>
        <dbReference type="ARBA" id="ARBA00022801"/>
    </source>
</evidence>
<keyword evidence="3 9" id="KW-0031">Aminopeptidase</keyword>
<comment type="similarity">
    <text evidence="2 9">Belongs to the peptidase M20B family.</text>
</comment>
<evidence type="ECO:0000256" key="7">
    <source>
        <dbReference type="ARBA" id="ARBA00022833"/>
    </source>
</evidence>
<accession>A0A2N6SPE2</accession>
<comment type="function">
    <text evidence="9">Cleaves the N-terminal amino acid of tripeptides.</text>
</comment>
<dbReference type="NCBIfam" id="TIGR01882">
    <property type="entry name" value="peptidase-T"/>
    <property type="match status" value="1"/>
</dbReference>
<evidence type="ECO:0000259" key="12">
    <source>
        <dbReference type="Pfam" id="PF07687"/>
    </source>
</evidence>
<dbReference type="Pfam" id="PF07687">
    <property type="entry name" value="M20_dimer"/>
    <property type="match status" value="1"/>
</dbReference>
<feature type="active site" description="Proton acceptor" evidence="9 10">
    <location>
        <position position="179"/>
    </location>
</feature>
<dbReference type="GO" id="GO:0008237">
    <property type="term" value="F:metallopeptidase activity"/>
    <property type="evidence" value="ECO:0007669"/>
    <property type="project" value="UniProtKB-KW"/>
</dbReference>
<evidence type="ECO:0000256" key="2">
    <source>
        <dbReference type="ARBA" id="ARBA00009692"/>
    </source>
</evidence>
<feature type="binding site" evidence="9 11">
    <location>
        <position position="384"/>
    </location>
    <ligand>
        <name>Zn(2+)</name>
        <dbReference type="ChEBI" id="CHEBI:29105"/>
        <label>2</label>
    </ligand>
</feature>
<organism evidence="13 14">
    <name type="scientific">Dolosicoccus paucivorans</name>
    <dbReference type="NCBI Taxonomy" id="84521"/>
    <lineage>
        <taxon>Bacteria</taxon>
        <taxon>Bacillati</taxon>
        <taxon>Bacillota</taxon>
        <taxon>Bacilli</taxon>
        <taxon>Lactobacillales</taxon>
        <taxon>Aerococcaceae</taxon>
        <taxon>Dolosicoccus</taxon>
    </lineage>
</organism>
<keyword evidence="6 9" id="KW-0378">Hydrolase</keyword>
<feature type="active site" evidence="9 10">
    <location>
        <position position="85"/>
    </location>
</feature>
<dbReference type="Pfam" id="PF01546">
    <property type="entry name" value="Peptidase_M20"/>
    <property type="match status" value="1"/>
</dbReference>
<feature type="domain" description="Peptidase M20 dimerisation" evidence="12">
    <location>
        <begin position="211"/>
        <end position="312"/>
    </location>
</feature>
<comment type="cofactor">
    <cofactor evidence="9 11">
        <name>Zn(2+)</name>
        <dbReference type="ChEBI" id="CHEBI:29105"/>
    </cofactor>
    <text evidence="9 11">Binds 2 Zn(2+) ions per subunit.</text>
</comment>
<evidence type="ECO:0000313" key="14">
    <source>
        <dbReference type="Proteomes" id="UP000235682"/>
    </source>
</evidence>
<evidence type="ECO:0000256" key="10">
    <source>
        <dbReference type="PIRSR" id="PIRSR037215-1"/>
    </source>
</evidence>
<evidence type="ECO:0000256" key="4">
    <source>
        <dbReference type="ARBA" id="ARBA00022670"/>
    </source>
</evidence>
<evidence type="ECO:0000256" key="1">
    <source>
        <dbReference type="ARBA" id="ARBA00000870"/>
    </source>
</evidence>
<feature type="binding site" evidence="9 11">
    <location>
        <position position="83"/>
    </location>
    <ligand>
        <name>Zn(2+)</name>
        <dbReference type="ChEBI" id="CHEBI:29105"/>
        <label>1</label>
    </ligand>
</feature>
<name>A0A2N6SPE2_9LACT</name>
<keyword evidence="14" id="KW-1185">Reference proteome</keyword>
<reference evidence="13 14" key="1">
    <citation type="submission" date="2017-09" db="EMBL/GenBank/DDBJ databases">
        <title>Bacterial strain isolated from the female urinary microbiota.</title>
        <authorList>
            <person name="Thomas-White K."/>
            <person name="Kumar N."/>
            <person name="Forster S."/>
            <person name="Putonti C."/>
            <person name="Lawley T."/>
            <person name="Wolfe A.J."/>
        </authorList>
    </citation>
    <scope>NUCLEOTIDE SEQUENCE [LARGE SCALE GENOMIC DNA]</scope>
    <source>
        <strain evidence="13 14">UMB0852</strain>
    </source>
</reference>
<feature type="binding site" evidence="9 11">
    <location>
        <position position="202"/>
    </location>
    <ligand>
        <name>Zn(2+)</name>
        <dbReference type="ChEBI" id="CHEBI:29105"/>
        <label>1</label>
    </ligand>
</feature>
<dbReference type="Proteomes" id="UP000235682">
    <property type="component" value="Unassembled WGS sequence"/>
</dbReference>
<keyword evidence="5 9" id="KW-0479">Metal-binding</keyword>
<dbReference type="RefSeq" id="WP_092084979.1">
    <property type="nucleotide sequence ID" value="NZ_FNEL01000015.1"/>
</dbReference>
<dbReference type="InterPro" id="IPR036264">
    <property type="entry name" value="Bact_exopeptidase_dim_dom"/>
</dbReference>
<evidence type="ECO:0000256" key="8">
    <source>
        <dbReference type="ARBA" id="ARBA00023049"/>
    </source>
</evidence>
<dbReference type="CDD" id="cd03892">
    <property type="entry name" value="M20_peptT"/>
    <property type="match status" value="1"/>
</dbReference>
<dbReference type="STRING" id="84521.SAMN04487994_10154"/>
<keyword evidence="8 9" id="KW-0482">Metalloprotease</keyword>
<dbReference type="GO" id="GO:0005829">
    <property type="term" value="C:cytosol"/>
    <property type="evidence" value="ECO:0007669"/>
    <property type="project" value="TreeGrafter"/>
</dbReference>
<comment type="caution">
    <text evidence="13">The sequence shown here is derived from an EMBL/GenBank/DDBJ whole genome shotgun (WGS) entry which is preliminary data.</text>
</comment>
<dbReference type="PIRSF" id="PIRSF037215">
    <property type="entry name" value="Peptidase_M20B"/>
    <property type="match status" value="1"/>
</dbReference>
<dbReference type="GO" id="GO:0043171">
    <property type="term" value="P:peptide catabolic process"/>
    <property type="evidence" value="ECO:0007669"/>
    <property type="project" value="UniProtKB-UniRule"/>
</dbReference>
<sequence length="412" mass="46450">MKQLFEETKERLIRYAKINTRSDERSETIPSTNRQLDLLYLLKEELEELGLEDVEFNKENAFVTATLPSNIDHSVPTIGWIAHVDTADFNSENVKPQVIENYNGEAITLNEEQNIVMDANMFPNLANYKGETLITTDGTTLLGADDKAGIAEIMTAMHYLMRHPEVPHGKIRVAFGPDEEIGRGADRFDVESFDADFAYTMDGGVVGELQYESFNAAACKVTFKGQNIHPGTAKGLMINAVTLLNQFIQALPQNEVPEMTSDYEGFFHVMEIDGTVDEAHLSMIIRDHDRELFEKRKQLVKTIAEKMNASFEEERISLEMFDQYYNMREIIEQDMSIVNLAATAMKDLNIEPIIEPIRGGTDGSKLSFMGLPTPNIFTGAENMHGRYEFIAVESMVKATQVILEIINQNALL</sequence>
<dbReference type="InterPro" id="IPR001261">
    <property type="entry name" value="ArgE/DapE_CS"/>
</dbReference>
<dbReference type="Gene3D" id="3.30.70.360">
    <property type="match status" value="1"/>
</dbReference>
<dbReference type="SUPFAM" id="SSF55031">
    <property type="entry name" value="Bacterial exopeptidase dimerisation domain"/>
    <property type="match status" value="1"/>
</dbReference>
<protein>
    <recommendedName>
        <fullName evidence="9">Peptidase T</fullName>
        <ecNumber evidence="9">3.4.11.4</ecNumber>
    </recommendedName>
    <alternativeName>
        <fullName evidence="9">Aminotripeptidase</fullName>
        <shortName evidence="9">Tripeptidase</shortName>
    </alternativeName>
    <alternativeName>
        <fullName evidence="9">Tripeptide aminopeptidase</fullName>
    </alternativeName>
</protein>
<evidence type="ECO:0000256" key="5">
    <source>
        <dbReference type="ARBA" id="ARBA00022723"/>
    </source>
</evidence>
<dbReference type="GO" id="GO:0006508">
    <property type="term" value="P:proteolysis"/>
    <property type="evidence" value="ECO:0007669"/>
    <property type="project" value="UniProtKB-UniRule"/>
</dbReference>
<dbReference type="InterPro" id="IPR011650">
    <property type="entry name" value="Peptidase_M20_dimer"/>
</dbReference>
<dbReference type="PANTHER" id="PTHR42994">
    <property type="entry name" value="PEPTIDASE T"/>
    <property type="match status" value="1"/>
</dbReference>
<dbReference type="PANTHER" id="PTHR42994:SF1">
    <property type="entry name" value="PEPTIDASE T"/>
    <property type="match status" value="1"/>
</dbReference>
<comment type="catalytic activity">
    <reaction evidence="1 9">
        <text>Release of the N-terminal residue from a tripeptide.</text>
        <dbReference type="EC" id="3.4.11.4"/>
    </reaction>
</comment>
<dbReference type="HAMAP" id="MF_00550">
    <property type="entry name" value="Aminopeptidase_M20"/>
    <property type="match status" value="1"/>
</dbReference>
<keyword evidence="7 9" id="KW-0862">Zinc</keyword>
<dbReference type="SUPFAM" id="SSF53187">
    <property type="entry name" value="Zn-dependent exopeptidases"/>
    <property type="match status" value="1"/>
</dbReference>
<evidence type="ECO:0000256" key="11">
    <source>
        <dbReference type="PIRSR" id="PIRSR037215-2"/>
    </source>
</evidence>
<dbReference type="EC" id="3.4.11.4" evidence="9"/>
<dbReference type="GO" id="GO:0008270">
    <property type="term" value="F:zinc ion binding"/>
    <property type="evidence" value="ECO:0007669"/>
    <property type="project" value="UniProtKB-UniRule"/>
</dbReference>
<comment type="subcellular location">
    <subcellularLocation>
        <location evidence="9">Cytoplasm</location>
    </subcellularLocation>
</comment>
<dbReference type="InterPro" id="IPR010161">
    <property type="entry name" value="Peptidase_M20B"/>
</dbReference>
<dbReference type="GO" id="GO:0045148">
    <property type="term" value="F:tripeptide aminopeptidase activity"/>
    <property type="evidence" value="ECO:0007669"/>
    <property type="project" value="UniProtKB-UniRule"/>
</dbReference>
<feature type="binding site" evidence="9 11">
    <location>
        <position position="145"/>
    </location>
    <ligand>
        <name>Zn(2+)</name>
        <dbReference type="ChEBI" id="CHEBI:29105"/>
        <label>1</label>
    </ligand>
</feature>
<dbReference type="Gene3D" id="3.40.630.10">
    <property type="entry name" value="Zn peptidases"/>
    <property type="match status" value="1"/>
</dbReference>
<dbReference type="NCBIfam" id="NF009920">
    <property type="entry name" value="PRK13381.1"/>
    <property type="match status" value="1"/>
</dbReference>
<evidence type="ECO:0000256" key="9">
    <source>
        <dbReference type="HAMAP-Rule" id="MF_00550"/>
    </source>
</evidence>
<feature type="binding site" evidence="9 11">
    <location>
        <position position="180"/>
    </location>
    <ligand>
        <name>Zn(2+)</name>
        <dbReference type="ChEBI" id="CHEBI:29105"/>
        <label>2</label>
    </ligand>
</feature>
<dbReference type="InterPro" id="IPR002933">
    <property type="entry name" value="Peptidase_M20"/>
</dbReference>
<dbReference type="PROSITE" id="PS00759">
    <property type="entry name" value="ARGE_DAPE_CPG2_2"/>
    <property type="match status" value="1"/>
</dbReference>
<keyword evidence="9" id="KW-0963">Cytoplasm</keyword>
<gene>
    <name evidence="9 13" type="primary">pepT</name>
    <name evidence="13" type="ORF">CJ205_01850</name>
</gene>
<feature type="binding site" evidence="9 11">
    <location>
        <position position="145"/>
    </location>
    <ligand>
        <name>Zn(2+)</name>
        <dbReference type="ChEBI" id="CHEBI:29105"/>
        <label>2</label>
    </ligand>
</feature>
<dbReference type="AlphaFoldDB" id="A0A2N6SPE2"/>
<proteinExistence type="inferred from homology"/>